<evidence type="ECO:0000256" key="2">
    <source>
        <dbReference type="ARBA" id="ARBA00022801"/>
    </source>
</evidence>
<dbReference type="SUPFAM" id="SSF56784">
    <property type="entry name" value="HAD-like"/>
    <property type="match status" value="1"/>
</dbReference>
<dbReference type="eggNOG" id="COG3769">
    <property type="taxonomic scope" value="Bacteria"/>
</dbReference>
<dbReference type="NCBIfam" id="TIGR01484">
    <property type="entry name" value="HAD-SF-IIB"/>
    <property type="match status" value="1"/>
</dbReference>
<evidence type="ECO:0000313" key="5">
    <source>
        <dbReference type="Proteomes" id="UP000032874"/>
    </source>
</evidence>
<dbReference type="SFLD" id="SFLDS00003">
    <property type="entry name" value="Haloacid_Dehalogenase"/>
    <property type="match status" value="1"/>
</dbReference>
<dbReference type="RefSeq" id="WP_039322801.1">
    <property type="nucleotide sequence ID" value="NZ_JQHM01000001.1"/>
</dbReference>
<evidence type="ECO:0000256" key="1">
    <source>
        <dbReference type="ARBA" id="ARBA00022723"/>
    </source>
</evidence>
<sequence length="274" mass="30314">MQTRNTKLIIFSDLDGSLLDHETYRWDAAQRWLTRLANEAIPLIITTSKTAAEVEPLQQALGLGDYPYIAENGAIAVLPPTWRTHPDYPRKRIGSGYSIIRTQLEQLRGLGFSFKGFGDMSCTEIAEVTGLSEQDARRAQQREASEPLLWLDDASRLPHFRQLLADVGLDLTQGGRFYHVMGTQTSKGFMGGWIKKQYIEKYGTDVKTLGLGDGPNDISLLCAVDCAVLIKGKGNQIVSLPESYAGKQYCTQASGPQGWSEGLEHFIGNGHFFA</sequence>
<dbReference type="InterPro" id="IPR006379">
    <property type="entry name" value="HAD-SF_hydro_IIB"/>
</dbReference>
<dbReference type="EMBL" id="JQHM01000001">
    <property type="protein sequence ID" value="KFX07477.1"/>
    <property type="molecule type" value="Genomic_DNA"/>
</dbReference>
<dbReference type="GO" id="GO:0051479">
    <property type="term" value="P:mannosylglycerate biosynthetic process"/>
    <property type="evidence" value="ECO:0007669"/>
    <property type="project" value="InterPro"/>
</dbReference>
<dbReference type="SFLD" id="SFLDG01140">
    <property type="entry name" value="C2.B:_Phosphomannomutase_and_P"/>
    <property type="match status" value="1"/>
</dbReference>
<dbReference type="NCBIfam" id="TIGR01486">
    <property type="entry name" value="HAD-SF-IIB-MPGP"/>
    <property type="match status" value="1"/>
</dbReference>
<dbReference type="GO" id="GO:0005829">
    <property type="term" value="C:cytosol"/>
    <property type="evidence" value="ECO:0007669"/>
    <property type="project" value="TreeGrafter"/>
</dbReference>
<dbReference type="Pfam" id="PF08282">
    <property type="entry name" value="Hydrolase_3"/>
    <property type="match status" value="1"/>
</dbReference>
<keyword evidence="2" id="KW-0378">Hydrolase</keyword>
<dbReference type="STRING" id="55207.KP22_05145"/>
<gene>
    <name evidence="4" type="ORF">KP22_05145</name>
</gene>
<evidence type="ECO:0000313" key="4">
    <source>
        <dbReference type="EMBL" id="KFX07477.1"/>
    </source>
</evidence>
<dbReference type="InterPro" id="IPR006381">
    <property type="entry name" value="HAD-SF-IIB-MPGP"/>
</dbReference>
<dbReference type="InterPro" id="IPR036412">
    <property type="entry name" value="HAD-like_sf"/>
</dbReference>
<dbReference type="PANTHER" id="PTHR10000">
    <property type="entry name" value="PHOSPHOSERINE PHOSPHATASE"/>
    <property type="match status" value="1"/>
</dbReference>
<reference evidence="4 5" key="1">
    <citation type="submission" date="2014-08" db="EMBL/GenBank/DDBJ databases">
        <title>Genome sequences of NCPPB Pectobacterium isolates.</title>
        <authorList>
            <person name="Glover R.H."/>
            <person name="Sapp M."/>
            <person name="Elphinstone J."/>
        </authorList>
    </citation>
    <scope>NUCLEOTIDE SEQUENCE [LARGE SCALE GENOMIC DNA]</scope>
    <source>
        <strain evidence="4 5">NCPPB 2795</strain>
    </source>
</reference>
<name>A0A093RWF2_9GAMM</name>
<comment type="caution">
    <text evidence="4">The sequence shown here is derived from an EMBL/GenBank/DDBJ whole genome shotgun (WGS) entry which is preliminary data.</text>
</comment>
<dbReference type="Gene3D" id="3.30.980.20">
    <property type="entry name" value="Putative mannosyl-3-phosphoglycerate phosphatase, domain 2"/>
    <property type="match status" value="1"/>
</dbReference>
<keyword evidence="3" id="KW-0460">Magnesium</keyword>
<dbReference type="AlphaFoldDB" id="A0A093RWF2"/>
<dbReference type="NCBIfam" id="TIGR02463">
    <property type="entry name" value="MPGP_rel"/>
    <property type="match status" value="1"/>
</dbReference>
<dbReference type="Proteomes" id="UP000032874">
    <property type="component" value="Unassembled WGS sequence"/>
</dbReference>
<dbReference type="PANTHER" id="PTHR10000:SF8">
    <property type="entry name" value="HAD SUPERFAMILY HYDROLASE-LIKE, TYPE 3"/>
    <property type="match status" value="1"/>
</dbReference>
<protein>
    <submittedName>
        <fullName evidence="4">Mannosyl-3-phosphoglycerate phosphatase</fullName>
    </submittedName>
</protein>
<keyword evidence="1" id="KW-0479">Metal-binding</keyword>
<dbReference type="GO" id="GO:0050531">
    <property type="term" value="F:mannosyl-3-phosphoglycerate phosphatase activity"/>
    <property type="evidence" value="ECO:0007669"/>
    <property type="project" value="InterPro"/>
</dbReference>
<dbReference type="InterPro" id="IPR023214">
    <property type="entry name" value="HAD_sf"/>
</dbReference>
<accession>A0A093RWF2</accession>
<organism evidence="4 5">
    <name type="scientific">Pectobacterium betavasculorum</name>
    <dbReference type="NCBI Taxonomy" id="55207"/>
    <lineage>
        <taxon>Bacteria</taxon>
        <taxon>Pseudomonadati</taxon>
        <taxon>Pseudomonadota</taxon>
        <taxon>Gammaproteobacteria</taxon>
        <taxon>Enterobacterales</taxon>
        <taxon>Pectobacteriaceae</taxon>
        <taxon>Pectobacterium</taxon>
    </lineage>
</organism>
<dbReference type="SFLD" id="SFLDG01142">
    <property type="entry name" value="C2.B.2:_Mannosyl-3-phosphoglyc"/>
    <property type="match status" value="1"/>
</dbReference>
<evidence type="ECO:0000256" key="3">
    <source>
        <dbReference type="ARBA" id="ARBA00022842"/>
    </source>
</evidence>
<dbReference type="NCBIfam" id="NF002976">
    <property type="entry name" value="PRK03669.1"/>
    <property type="match status" value="1"/>
</dbReference>
<proteinExistence type="predicted"/>
<dbReference type="Gene3D" id="3.40.50.1000">
    <property type="entry name" value="HAD superfamily/HAD-like"/>
    <property type="match status" value="1"/>
</dbReference>
<dbReference type="GO" id="GO:0000287">
    <property type="term" value="F:magnesium ion binding"/>
    <property type="evidence" value="ECO:0007669"/>
    <property type="project" value="UniProtKB-ARBA"/>
</dbReference>